<dbReference type="PANTHER" id="PTHR19441">
    <property type="entry name" value="WHEY ACDIC PROTEIN WAP"/>
    <property type="match status" value="1"/>
</dbReference>
<evidence type="ECO:0000313" key="10">
    <source>
        <dbReference type="Proteomes" id="UP000694396"/>
    </source>
</evidence>
<evidence type="ECO:0000256" key="4">
    <source>
        <dbReference type="ARBA" id="ARBA00022525"/>
    </source>
</evidence>
<dbReference type="PANTHER" id="PTHR19441:SF39">
    <property type="entry name" value="WAP FOUR-DISULFIDE CORE DOMAIN PROTEIN 5"/>
    <property type="match status" value="1"/>
</dbReference>
<organism evidence="9 10">
    <name type="scientific">Cyanoderma ruficeps</name>
    <name type="common">rufous-capped babbler</name>
    <dbReference type="NCBI Taxonomy" id="181631"/>
    <lineage>
        <taxon>Eukaryota</taxon>
        <taxon>Metazoa</taxon>
        <taxon>Chordata</taxon>
        <taxon>Craniata</taxon>
        <taxon>Vertebrata</taxon>
        <taxon>Euteleostomi</taxon>
        <taxon>Archelosauria</taxon>
        <taxon>Archosauria</taxon>
        <taxon>Dinosauria</taxon>
        <taxon>Saurischia</taxon>
        <taxon>Theropoda</taxon>
        <taxon>Coelurosauria</taxon>
        <taxon>Aves</taxon>
        <taxon>Neognathae</taxon>
        <taxon>Neoaves</taxon>
        <taxon>Telluraves</taxon>
        <taxon>Australaves</taxon>
        <taxon>Passeriformes</taxon>
        <taxon>Sylvioidea</taxon>
        <taxon>Timaliidae</taxon>
        <taxon>Cyanoderma</taxon>
    </lineage>
</organism>
<keyword evidence="6" id="KW-0677">Repeat</keyword>
<dbReference type="GO" id="GO:0004867">
    <property type="term" value="F:serine-type endopeptidase inhibitor activity"/>
    <property type="evidence" value="ECO:0007669"/>
    <property type="project" value="TreeGrafter"/>
</dbReference>
<evidence type="ECO:0000256" key="3">
    <source>
        <dbReference type="ARBA" id="ARBA00017105"/>
    </source>
</evidence>
<dbReference type="AlphaFoldDB" id="A0A8C3R5X6"/>
<dbReference type="InterPro" id="IPR008197">
    <property type="entry name" value="WAP_dom"/>
</dbReference>
<protein>
    <recommendedName>
        <fullName evidence="3">WAP four-disulfide core domain protein 5</fullName>
    </recommendedName>
</protein>
<comment type="function">
    <text evidence="1">Putative acid-stable proteinase inhibitor.</text>
</comment>
<reference evidence="9" key="2">
    <citation type="submission" date="2025-09" db="UniProtKB">
        <authorList>
            <consortium name="Ensembl"/>
        </authorList>
    </citation>
    <scope>IDENTIFICATION</scope>
</reference>
<sequence>MQPGRGRGVWPGQVSWCHPRTLQCSLTSRPLGAAEKPGACPAAAPEGLTAPCSFPCLEDKDCLGAQKSWCWHDGECPHEEKCCLRGCDYVCLPPSRDKPGECPKVRPQHPSEPCTEMDSCSHDRDCSRQEKCCFSGCAMHCTLPAQGECGSPATSTGK</sequence>
<evidence type="ECO:0000256" key="7">
    <source>
        <dbReference type="ARBA" id="ARBA00023157"/>
    </source>
</evidence>
<feature type="domain" description="WAP" evidence="8">
    <location>
        <begin position="33"/>
        <end position="94"/>
    </location>
</feature>
<evidence type="ECO:0000256" key="6">
    <source>
        <dbReference type="ARBA" id="ARBA00022737"/>
    </source>
</evidence>
<keyword evidence="7" id="KW-1015">Disulfide bond</keyword>
<name>A0A8C3R5X6_9PASS</name>
<evidence type="ECO:0000259" key="8">
    <source>
        <dbReference type="PROSITE" id="PS51390"/>
    </source>
</evidence>
<dbReference type="GO" id="GO:0005615">
    <property type="term" value="C:extracellular space"/>
    <property type="evidence" value="ECO:0007669"/>
    <property type="project" value="TreeGrafter"/>
</dbReference>
<dbReference type="PROSITE" id="PS51390">
    <property type="entry name" value="WAP"/>
    <property type="match status" value="2"/>
</dbReference>
<dbReference type="SUPFAM" id="SSF57256">
    <property type="entry name" value="Elafin-like"/>
    <property type="match status" value="3"/>
</dbReference>
<evidence type="ECO:0000256" key="5">
    <source>
        <dbReference type="ARBA" id="ARBA00022729"/>
    </source>
</evidence>
<dbReference type="SMART" id="SM00217">
    <property type="entry name" value="WAP"/>
    <property type="match status" value="2"/>
</dbReference>
<dbReference type="Pfam" id="PF00095">
    <property type="entry name" value="WAP"/>
    <property type="match status" value="3"/>
</dbReference>
<feature type="domain" description="WAP" evidence="8">
    <location>
        <begin position="95"/>
        <end position="145"/>
    </location>
</feature>
<dbReference type="Gene3D" id="4.10.75.10">
    <property type="entry name" value="Elafin-like"/>
    <property type="match status" value="3"/>
</dbReference>
<evidence type="ECO:0000256" key="1">
    <source>
        <dbReference type="ARBA" id="ARBA00003209"/>
    </source>
</evidence>
<dbReference type="Ensembl" id="ENSCRFT00000017144.1">
    <property type="protein sequence ID" value="ENSCRFP00000016565.1"/>
    <property type="gene ID" value="ENSCRFG00000012700.1"/>
</dbReference>
<dbReference type="Proteomes" id="UP000694396">
    <property type="component" value="Unplaced"/>
</dbReference>
<keyword evidence="4" id="KW-0964">Secreted</keyword>
<dbReference type="GO" id="GO:0019731">
    <property type="term" value="P:antibacterial humoral response"/>
    <property type="evidence" value="ECO:0007669"/>
    <property type="project" value="TreeGrafter"/>
</dbReference>
<evidence type="ECO:0000313" key="9">
    <source>
        <dbReference type="Ensembl" id="ENSCRFP00000016565.1"/>
    </source>
</evidence>
<dbReference type="InterPro" id="IPR050514">
    <property type="entry name" value="WAP_four-disulfide_core"/>
</dbReference>
<reference evidence="9" key="1">
    <citation type="submission" date="2025-08" db="UniProtKB">
        <authorList>
            <consortium name="Ensembl"/>
        </authorList>
    </citation>
    <scope>IDENTIFICATION</scope>
</reference>
<accession>A0A8C3R5X6</accession>
<dbReference type="InterPro" id="IPR036645">
    <property type="entry name" value="Elafin-like_sf"/>
</dbReference>
<dbReference type="PRINTS" id="PR00003">
    <property type="entry name" value="4DISULPHCORE"/>
</dbReference>
<comment type="subcellular location">
    <subcellularLocation>
        <location evidence="2">Secreted</location>
    </subcellularLocation>
</comment>
<dbReference type="GO" id="GO:0045087">
    <property type="term" value="P:innate immune response"/>
    <property type="evidence" value="ECO:0007669"/>
    <property type="project" value="TreeGrafter"/>
</dbReference>
<proteinExistence type="predicted"/>
<keyword evidence="5" id="KW-0732">Signal</keyword>
<evidence type="ECO:0000256" key="2">
    <source>
        <dbReference type="ARBA" id="ARBA00004613"/>
    </source>
</evidence>
<keyword evidence="10" id="KW-1185">Reference proteome</keyword>